<dbReference type="Proteomes" id="UP000007813">
    <property type="component" value="Unassembled WGS sequence"/>
</dbReference>
<dbReference type="AlphaFoldDB" id="J2ZEJ0"/>
<name>J2ZEJ0_9EURY</name>
<evidence type="ECO:0000256" key="1">
    <source>
        <dbReference type="SAM" id="MobiDB-lite"/>
    </source>
</evidence>
<proteinExistence type="predicted"/>
<gene>
    <name evidence="2" type="ORF">HSB1_25110</name>
</gene>
<organism evidence="2 3">
    <name type="scientific">Halogranum salarium B-1</name>
    <dbReference type="NCBI Taxonomy" id="1210908"/>
    <lineage>
        <taxon>Archaea</taxon>
        <taxon>Methanobacteriati</taxon>
        <taxon>Methanobacteriota</taxon>
        <taxon>Stenosarchaea group</taxon>
        <taxon>Halobacteria</taxon>
        <taxon>Halobacteriales</taxon>
        <taxon>Haloferacaceae</taxon>
    </lineage>
</organism>
<feature type="region of interest" description="Disordered" evidence="1">
    <location>
        <begin position="1"/>
        <end position="37"/>
    </location>
</feature>
<evidence type="ECO:0000313" key="3">
    <source>
        <dbReference type="Proteomes" id="UP000007813"/>
    </source>
</evidence>
<comment type="caution">
    <text evidence="2">The sequence shown here is derived from an EMBL/GenBank/DDBJ whole genome shotgun (WGS) entry which is preliminary data.</text>
</comment>
<accession>J2ZEJ0</accession>
<evidence type="ECO:0000313" key="2">
    <source>
        <dbReference type="EMBL" id="EJN59090.1"/>
    </source>
</evidence>
<reference evidence="2 3" key="1">
    <citation type="journal article" date="2012" name="J. Bacteriol.">
        <title>Draft Genome Sequence of the Extremely Halophilic Archaeon Halogranum salarium B-1T.</title>
        <authorList>
            <person name="Kim K.K."/>
            <person name="Lee K.C."/>
            <person name="Lee J.S."/>
        </authorList>
    </citation>
    <scope>NUCLEOTIDE SEQUENCE [LARGE SCALE GENOMIC DNA]</scope>
    <source>
        <strain evidence="2 3">B-1</strain>
    </source>
</reference>
<sequence>MVCDSQTRHNGRFRPRETSTPHRLNPALGDVDTKQSP</sequence>
<dbReference type="EMBL" id="ALJD01000006">
    <property type="protein sequence ID" value="EJN59090.1"/>
    <property type="molecule type" value="Genomic_DNA"/>
</dbReference>
<protein>
    <submittedName>
        <fullName evidence="2">Uncharacterized protein</fullName>
    </submittedName>
</protein>